<accession>A0A327M452</accession>
<name>A0A327M452_9PROT</name>
<protein>
    <submittedName>
        <fullName evidence="1">Uncharacterized protein</fullName>
    </submittedName>
</protein>
<proteinExistence type="predicted"/>
<keyword evidence="2" id="KW-1185">Reference proteome</keyword>
<organism evidence="1 2">
    <name type="scientific">Roseicella frigidaeris</name>
    <dbReference type="NCBI Taxonomy" id="2230885"/>
    <lineage>
        <taxon>Bacteria</taxon>
        <taxon>Pseudomonadati</taxon>
        <taxon>Pseudomonadota</taxon>
        <taxon>Alphaproteobacteria</taxon>
        <taxon>Acetobacterales</taxon>
        <taxon>Roseomonadaceae</taxon>
        <taxon>Roseicella</taxon>
    </lineage>
</organism>
<dbReference type="RefSeq" id="WP_111471672.1">
    <property type="nucleotide sequence ID" value="NZ_QLIX01000020.1"/>
</dbReference>
<dbReference type="Proteomes" id="UP000249065">
    <property type="component" value="Unassembled WGS sequence"/>
</dbReference>
<gene>
    <name evidence="1" type="ORF">DOO78_20145</name>
</gene>
<evidence type="ECO:0000313" key="1">
    <source>
        <dbReference type="EMBL" id="RAI57155.1"/>
    </source>
</evidence>
<sequence length="348" mass="35778">MPFLLPQLAATSSTATRPRAVVALAAGQQPALLVRCLCALALQRSRNGLWLAPGAFGAVVVPEGPVAPLQAALQPLGPSLPFLLTLAPPAATHAALREALARAAAWVAPEGPVLTTLAAAVPEPHWLERAMAGLADGADAVFGEAVAPAAGPDPAARYAGLLAALAARLDPDPADPHPAHGQETVASFALRAGLLARPEGLLPGPEGFPGLLAALRRQDGRLRHVAGMRVEAELSPGPVEPVLAWRRRLLARRALRAFWEQGIGLVAAETPGFRGWARRLGLPAGALGSLLAAPRFGAAWAAVEAASPVLSAARPLPPETLPRQMRLARLLLTLAPRAPAAPEPGIAA</sequence>
<evidence type="ECO:0000313" key="2">
    <source>
        <dbReference type="Proteomes" id="UP000249065"/>
    </source>
</evidence>
<dbReference type="AlphaFoldDB" id="A0A327M452"/>
<comment type="caution">
    <text evidence="1">The sequence shown here is derived from an EMBL/GenBank/DDBJ whole genome shotgun (WGS) entry which is preliminary data.</text>
</comment>
<reference evidence="2" key="1">
    <citation type="submission" date="2018-06" db="EMBL/GenBank/DDBJ databases">
        <authorList>
            <person name="Khan S.A."/>
        </authorList>
    </citation>
    <scope>NUCLEOTIDE SEQUENCE [LARGE SCALE GENOMIC DNA]</scope>
    <source>
        <strain evidence="2">DB-1506</strain>
    </source>
</reference>
<dbReference type="EMBL" id="QLIX01000020">
    <property type="protein sequence ID" value="RAI57155.1"/>
    <property type="molecule type" value="Genomic_DNA"/>
</dbReference>